<evidence type="ECO:0000313" key="3">
    <source>
        <dbReference type="Proteomes" id="UP000198588"/>
    </source>
</evidence>
<feature type="chain" id="PRO_5011579803" evidence="1">
    <location>
        <begin position="40"/>
        <end position="214"/>
    </location>
</feature>
<reference evidence="2 3" key="1">
    <citation type="submission" date="2016-10" db="EMBL/GenBank/DDBJ databases">
        <authorList>
            <person name="de Groot N.N."/>
        </authorList>
    </citation>
    <scope>NUCLEOTIDE SEQUENCE [LARGE SCALE GENOMIC DNA]</scope>
    <source>
        <strain evidence="2 3">CGMCC 1.12097</strain>
    </source>
</reference>
<dbReference type="AlphaFoldDB" id="A0A1G5X2W1"/>
<dbReference type="OrthoDB" id="7346262at2"/>
<proteinExistence type="predicted"/>
<dbReference type="EMBL" id="FMXM01000005">
    <property type="protein sequence ID" value="SDA64404.1"/>
    <property type="molecule type" value="Genomic_DNA"/>
</dbReference>
<evidence type="ECO:0000256" key="1">
    <source>
        <dbReference type="SAM" id="SignalP"/>
    </source>
</evidence>
<dbReference type="STRING" id="1165689.SAMN02927914_01863"/>
<gene>
    <name evidence="2" type="ORF">SAMN02927914_01863</name>
</gene>
<protein>
    <submittedName>
        <fullName evidence="2">Uncharacterized protein</fullName>
    </submittedName>
</protein>
<dbReference type="RefSeq" id="WP_091577057.1">
    <property type="nucleotide sequence ID" value="NZ_FMXM01000005.1"/>
</dbReference>
<sequence length="214" mass="23942">MRIPGPVALSSTRFPSTPGRARRALLFALLLLAPVEATADEVKVWATGAYSFSDELGGFRITGASGIGTKDDPLVITEELNSATPVTLTIRTTKPIQAFGKAGEFANGVMYMRIDVLNNSGQAWIEFQFELQEILDQPSVFGDGLSFDQRNKTPDNIWSSNFADFDRDFEPYDRLLFKNGKVDPLKTARFEFLMTDYTPRWIFYLVQDPRIPTG</sequence>
<feature type="signal peptide" evidence="1">
    <location>
        <begin position="1"/>
        <end position="39"/>
    </location>
</feature>
<accession>A0A1G5X2W1</accession>
<name>A0A1G5X2W1_9HYPH</name>
<organism evidence="2 3">
    <name type="scientific">Mesorhizobium qingshengii</name>
    <dbReference type="NCBI Taxonomy" id="1165689"/>
    <lineage>
        <taxon>Bacteria</taxon>
        <taxon>Pseudomonadati</taxon>
        <taxon>Pseudomonadota</taxon>
        <taxon>Alphaproteobacteria</taxon>
        <taxon>Hyphomicrobiales</taxon>
        <taxon>Phyllobacteriaceae</taxon>
        <taxon>Mesorhizobium</taxon>
    </lineage>
</organism>
<dbReference type="Proteomes" id="UP000198588">
    <property type="component" value="Unassembled WGS sequence"/>
</dbReference>
<keyword evidence="1" id="KW-0732">Signal</keyword>
<evidence type="ECO:0000313" key="2">
    <source>
        <dbReference type="EMBL" id="SDA64404.1"/>
    </source>
</evidence>